<organism evidence="1">
    <name type="scientific">marine metagenome</name>
    <dbReference type="NCBI Taxonomy" id="408172"/>
    <lineage>
        <taxon>unclassified sequences</taxon>
        <taxon>metagenomes</taxon>
        <taxon>ecological metagenomes</taxon>
    </lineage>
</organism>
<evidence type="ECO:0000313" key="1">
    <source>
        <dbReference type="EMBL" id="SVE21508.1"/>
    </source>
</evidence>
<dbReference type="AlphaFoldDB" id="A0A383BQ71"/>
<gene>
    <name evidence="1" type="ORF">METZ01_LOCUS474362</name>
</gene>
<name>A0A383BQ71_9ZZZZ</name>
<proteinExistence type="predicted"/>
<feature type="non-terminal residue" evidence="1">
    <location>
        <position position="68"/>
    </location>
</feature>
<protein>
    <submittedName>
        <fullName evidence="1">Uncharacterized protein</fullName>
    </submittedName>
</protein>
<reference evidence="1" key="1">
    <citation type="submission" date="2018-05" db="EMBL/GenBank/DDBJ databases">
        <authorList>
            <person name="Lanie J.A."/>
            <person name="Ng W.-L."/>
            <person name="Kazmierczak K.M."/>
            <person name="Andrzejewski T.M."/>
            <person name="Davidsen T.M."/>
            <person name="Wayne K.J."/>
            <person name="Tettelin H."/>
            <person name="Glass J.I."/>
            <person name="Rusch D."/>
            <person name="Podicherti R."/>
            <person name="Tsui H.-C.T."/>
            <person name="Winkler M.E."/>
        </authorList>
    </citation>
    <scope>NUCLEOTIDE SEQUENCE</scope>
</reference>
<dbReference type="EMBL" id="UINC01201940">
    <property type="protein sequence ID" value="SVE21508.1"/>
    <property type="molecule type" value="Genomic_DNA"/>
</dbReference>
<sequence length="68" mass="7876">MKNTYLMSSTTTVTFSSVVEAKDEMDAFEKMKKILTYRKGHIEKFDIATIDNTKISEIDEDVTEHLKK</sequence>
<accession>A0A383BQ71</accession>